<evidence type="ECO:0000313" key="2">
    <source>
        <dbReference type="EMBL" id="EYU40086.1"/>
    </source>
</evidence>
<evidence type="ECO:0000256" key="1">
    <source>
        <dbReference type="ARBA" id="ARBA00022737"/>
    </source>
</evidence>
<organism evidence="2 3">
    <name type="scientific">Erythranthe guttata</name>
    <name type="common">Yellow monkey flower</name>
    <name type="synonym">Mimulus guttatus</name>
    <dbReference type="NCBI Taxonomy" id="4155"/>
    <lineage>
        <taxon>Eukaryota</taxon>
        <taxon>Viridiplantae</taxon>
        <taxon>Streptophyta</taxon>
        <taxon>Embryophyta</taxon>
        <taxon>Tracheophyta</taxon>
        <taxon>Spermatophyta</taxon>
        <taxon>Magnoliopsida</taxon>
        <taxon>eudicotyledons</taxon>
        <taxon>Gunneridae</taxon>
        <taxon>Pentapetalae</taxon>
        <taxon>asterids</taxon>
        <taxon>lamiids</taxon>
        <taxon>Lamiales</taxon>
        <taxon>Phrymaceae</taxon>
        <taxon>Erythranthe</taxon>
    </lineage>
</organism>
<proteinExistence type="predicted"/>
<accession>A0A022RIS9</accession>
<dbReference type="Proteomes" id="UP000030748">
    <property type="component" value="Unassembled WGS sequence"/>
</dbReference>
<gene>
    <name evidence="2" type="ORF">MIMGU_mgv11b021435mg</name>
</gene>
<dbReference type="InterPro" id="IPR011990">
    <property type="entry name" value="TPR-like_helical_dom_sf"/>
</dbReference>
<dbReference type="Pfam" id="PF01535">
    <property type="entry name" value="PPR"/>
    <property type="match status" value="2"/>
</dbReference>
<dbReference type="Gene3D" id="1.25.40.10">
    <property type="entry name" value="Tetratricopeptide repeat domain"/>
    <property type="match status" value="1"/>
</dbReference>
<dbReference type="InterPro" id="IPR050421">
    <property type="entry name" value="PPR"/>
</dbReference>
<dbReference type="PANTHER" id="PTHR47928">
    <property type="entry name" value="REPEAT-CONTAINING PROTEIN, PUTATIVE-RELATED"/>
    <property type="match status" value="1"/>
</dbReference>
<dbReference type="NCBIfam" id="TIGR00756">
    <property type="entry name" value="PPR"/>
    <property type="match status" value="2"/>
</dbReference>
<dbReference type="InterPro" id="IPR002885">
    <property type="entry name" value="PPR_rpt"/>
</dbReference>
<dbReference type="PANTHER" id="PTHR47928:SF103">
    <property type="entry name" value="PENTATRICOPEPTIDE REPEAT-CONTAINING PROTEIN"/>
    <property type="match status" value="1"/>
</dbReference>
<protein>
    <recommendedName>
        <fullName evidence="4">Pentatricopeptide repeat-containing protein</fullName>
    </recommendedName>
</protein>
<evidence type="ECO:0008006" key="4">
    <source>
        <dbReference type="Google" id="ProtNLM"/>
    </source>
</evidence>
<sequence length="123" mass="13968">KCRKVEQSRVNFDQISNKDKRSILSWNTMIGTYVQNGCALEALTVFKSITWFVFLTTSLCHSGLLDKGCEIFDEMTRKDSLISPKLEHYSCYIDFLARSVIFHSAPLNSFPSGIKSPKSKPKP</sequence>
<keyword evidence="1" id="KW-0677">Repeat</keyword>
<name>A0A022RIS9_ERYGU</name>
<dbReference type="STRING" id="4155.A0A022RIS9"/>
<feature type="non-terminal residue" evidence="2">
    <location>
        <position position="1"/>
    </location>
</feature>
<reference evidence="2 3" key="1">
    <citation type="journal article" date="2013" name="Proc. Natl. Acad. Sci. U.S.A.">
        <title>Fine-scale variation in meiotic recombination in Mimulus inferred from population shotgun sequencing.</title>
        <authorList>
            <person name="Hellsten U."/>
            <person name="Wright K.M."/>
            <person name="Jenkins J."/>
            <person name="Shu S."/>
            <person name="Yuan Y."/>
            <person name="Wessler S.R."/>
            <person name="Schmutz J."/>
            <person name="Willis J.H."/>
            <person name="Rokhsar D.S."/>
        </authorList>
    </citation>
    <scope>NUCLEOTIDE SEQUENCE [LARGE SCALE GENOMIC DNA]</scope>
    <source>
        <strain evidence="3">cv. DUN x IM62</strain>
    </source>
</reference>
<keyword evidence="3" id="KW-1185">Reference proteome</keyword>
<dbReference type="AlphaFoldDB" id="A0A022RIS9"/>
<evidence type="ECO:0000313" key="3">
    <source>
        <dbReference type="Proteomes" id="UP000030748"/>
    </source>
</evidence>
<dbReference type="EMBL" id="KI630427">
    <property type="protein sequence ID" value="EYU40086.1"/>
    <property type="molecule type" value="Genomic_DNA"/>
</dbReference>